<keyword evidence="8 15" id="KW-1133">Transmembrane helix</keyword>
<keyword evidence="7" id="KW-0406">Ion transport</keyword>
<dbReference type="Gene3D" id="1.20.1510.10">
    <property type="entry name" value="Cation efflux protein transmembrane domain"/>
    <property type="match status" value="1"/>
</dbReference>
<dbReference type="InterPro" id="IPR027469">
    <property type="entry name" value="Cation_efflux_TMD_sf"/>
</dbReference>
<comment type="catalytic activity">
    <reaction evidence="12">
        <text>Cd(2+)(in) + H(+)(out) = Cd(2+)(out) + H(+)(in)</text>
        <dbReference type="Rhea" id="RHEA:28739"/>
        <dbReference type="ChEBI" id="CHEBI:15378"/>
        <dbReference type="ChEBI" id="CHEBI:48775"/>
    </reaction>
</comment>
<feature type="transmembrane region" description="Helical" evidence="15">
    <location>
        <begin position="51"/>
        <end position="72"/>
    </location>
</feature>
<comment type="subcellular location">
    <subcellularLocation>
        <location evidence="1">Cell membrane</location>
        <topology evidence="1">Multi-pass membrane protein</topology>
    </subcellularLocation>
</comment>
<dbReference type="SUPFAM" id="SSF161111">
    <property type="entry name" value="Cation efflux protein transmembrane domain-like"/>
    <property type="match status" value="1"/>
</dbReference>
<dbReference type="GO" id="GO:0006882">
    <property type="term" value="P:intracellular zinc ion homeostasis"/>
    <property type="evidence" value="ECO:0007669"/>
    <property type="project" value="TreeGrafter"/>
</dbReference>
<feature type="domain" description="Cation efflux protein transmembrane" evidence="16">
    <location>
        <begin position="26"/>
        <end position="218"/>
    </location>
</feature>
<keyword evidence="6 15" id="KW-0812">Transmembrane</keyword>
<feature type="domain" description="Cation efflux protein cytoplasmic" evidence="17">
    <location>
        <begin position="222"/>
        <end position="298"/>
    </location>
</feature>
<comment type="catalytic activity">
    <reaction evidence="10">
        <text>Fe(2+)(in) + H(+)(out) = Fe(2+)(out) + H(+)(in)</text>
        <dbReference type="Rhea" id="RHEA:29439"/>
        <dbReference type="ChEBI" id="CHEBI:15378"/>
        <dbReference type="ChEBI" id="CHEBI:29033"/>
    </reaction>
</comment>
<evidence type="ECO:0000256" key="4">
    <source>
        <dbReference type="ARBA" id="ARBA00022475"/>
    </source>
</evidence>
<name>A0A379C7M2_9PAST</name>
<comment type="similarity">
    <text evidence="2">Belongs to the cation diffusion facilitator (CDF) transporter (TC 2.A.4) family. FieF subfamily.</text>
</comment>
<evidence type="ECO:0000259" key="16">
    <source>
        <dbReference type="Pfam" id="PF01545"/>
    </source>
</evidence>
<evidence type="ECO:0000256" key="15">
    <source>
        <dbReference type="SAM" id="Phobius"/>
    </source>
</evidence>
<accession>A0A379C7M2</accession>
<dbReference type="FunFam" id="3.30.70.1350:FF:000002">
    <property type="entry name" value="Ferrous-iron efflux pump FieF"/>
    <property type="match status" value="1"/>
</dbReference>
<gene>
    <name evidence="18" type="primary">fieF</name>
    <name evidence="18" type="ORF">NCTC12872_00334</name>
</gene>
<dbReference type="InterPro" id="IPR036837">
    <property type="entry name" value="Cation_efflux_CTD_sf"/>
</dbReference>
<feature type="transmembrane region" description="Helical" evidence="15">
    <location>
        <begin position="20"/>
        <end position="45"/>
    </location>
</feature>
<dbReference type="GO" id="GO:0015341">
    <property type="term" value="F:zinc efflux antiporter activity"/>
    <property type="evidence" value="ECO:0007669"/>
    <property type="project" value="TreeGrafter"/>
</dbReference>
<sequence>MQHNDHIEINKQATEQYKTLVTRATTLAVVVAGLLLLFKIAVWWITDSISILAAMTDSLLDVCASVMNILVLRFALKPADDNHSFGHSKAESLAALAQGTFITGSALFLLLHGIQRLYDPQAVHQTELAIIVSVISIILTAGLVLYQYRVLKLVQSPVIQADILNYQTDILMNIAILIAMGLDLYGFIYADAIFAIAIALYILVNAIKVAWEAVQMLLDRALPEEEINQIWEIVEHHPDVLSIHDLKTRRAGAVRFIQLHMELDDHLSLVEAHEITDSLEKKLLSAFPLSEVILHQEPTSVVEVEMQQMREKIQQQLEEQEKCTKR</sequence>
<evidence type="ECO:0000256" key="6">
    <source>
        <dbReference type="ARBA" id="ARBA00022692"/>
    </source>
</evidence>
<evidence type="ECO:0000259" key="17">
    <source>
        <dbReference type="Pfam" id="PF16916"/>
    </source>
</evidence>
<dbReference type="RefSeq" id="WP_115314894.1">
    <property type="nucleotide sequence ID" value="NZ_LWIF01000001.1"/>
</dbReference>
<evidence type="ECO:0000256" key="12">
    <source>
        <dbReference type="ARBA" id="ARBA00050984"/>
    </source>
</evidence>
<reference evidence="18 19" key="1">
    <citation type="submission" date="2018-06" db="EMBL/GenBank/DDBJ databases">
        <authorList>
            <consortium name="Pathogen Informatics"/>
            <person name="Doyle S."/>
        </authorList>
    </citation>
    <scope>NUCLEOTIDE SEQUENCE [LARGE SCALE GENOMIC DNA]</scope>
    <source>
        <strain evidence="18 19">NCTC12872</strain>
    </source>
</reference>
<dbReference type="InterPro" id="IPR058533">
    <property type="entry name" value="Cation_efflux_TM"/>
</dbReference>
<dbReference type="Proteomes" id="UP000255417">
    <property type="component" value="Unassembled WGS sequence"/>
</dbReference>
<keyword evidence="5" id="KW-0410">Iron transport</keyword>
<keyword evidence="19" id="KW-1185">Reference proteome</keyword>
<dbReference type="Pfam" id="PF16916">
    <property type="entry name" value="ZT_dimer"/>
    <property type="match status" value="1"/>
</dbReference>
<dbReference type="GO" id="GO:0005886">
    <property type="term" value="C:plasma membrane"/>
    <property type="evidence" value="ECO:0007669"/>
    <property type="project" value="UniProtKB-SubCell"/>
</dbReference>
<comment type="catalytic activity">
    <reaction evidence="11">
        <text>Zn(2+)(in) + H(+)(out) = Zn(2+)(out) + H(+)(in)</text>
        <dbReference type="Rhea" id="RHEA:28839"/>
        <dbReference type="ChEBI" id="CHEBI:15378"/>
        <dbReference type="ChEBI" id="CHEBI:29105"/>
    </reaction>
</comment>
<dbReference type="Pfam" id="PF01545">
    <property type="entry name" value="Cation_efflux"/>
    <property type="match status" value="1"/>
</dbReference>
<evidence type="ECO:0000256" key="5">
    <source>
        <dbReference type="ARBA" id="ARBA00022496"/>
    </source>
</evidence>
<dbReference type="InterPro" id="IPR002524">
    <property type="entry name" value="Cation_efflux"/>
</dbReference>
<feature type="transmembrane region" description="Helical" evidence="15">
    <location>
        <begin position="188"/>
        <end position="211"/>
    </location>
</feature>
<keyword evidence="7" id="KW-0862">Zinc</keyword>
<feature type="transmembrane region" description="Helical" evidence="15">
    <location>
        <begin position="129"/>
        <end position="151"/>
    </location>
</feature>
<evidence type="ECO:0000256" key="7">
    <source>
        <dbReference type="ARBA" id="ARBA00022906"/>
    </source>
</evidence>
<dbReference type="PANTHER" id="PTHR43840">
    <property type="entry name" value="MITOCHONDRIAL METAL TRANSPORTER 1-RELATED"/>
    <property type="match status" value="1"/>
</dbReference>
<evidence type="ECO:0000256" key="11">
    <source>
        <dbReference type="ARBA" id="ARBA00047695"/>
    </source>
</evidence>
<feature type="transmembrane region" description="Helical" evidence="15">
    <location>
        <begin position="163"/>
        <end position="182"/>
    </location>
</feature>
<dbReference type="FunFam" id="1.20.1510.10:FF:000001">
    <property type="entry name" value="Ferrous-iron efflux pump FieF"/>
    <property type="match status" value="1"/>
</dbReference>
<evidence type="ECO:0000256" key="13">
    <source>
        <dbReference type="ARBA" id="ARBA00062926"/>
    </source>
</evidence>
<organism evidence="18 19">
    <name type="scientific">Phocoenobacter uteri</name>
    <dbReference type="NCBI Taxonomy" id="146806"/>
    <lineage>
        <taxon>Bacteria</taxon>
        <taxon>Pseudomonadati</taxon>
        <taxon>Pseudomonadota</taxon>
        <taxon>Gammaproteobacteria</taxon>
        <taxon>Pasteurellales</taxon>
        <taxon>Pasteurellaceae</taxon>
        <taxon>Phocoenobacter</taxon>
    </lineage>
</organism>
<keyword evidence="3" id="KW-0813">Transport</keyword>
<dbReference type="GO" id="GO:0015093">
    <property type="term" value="F:ferrous iron transmembrane transporter activity"/>
    <property type="evidence" value="ECO:0007669"/>
    <property type="project" value="TreeGrafter"/>
</dbReference>
<evidence type="ECO:0000313" key="19">
    <source>
        <dbReference type="Proteomes" id="UP000255417"/>
    </source>
</evidence>
<evidence type="ECO:0000256" key="3">
    <source>
        <dbReference type="ARBA" id="ARBA00022448"/>
    </source>
</evidence>
<dbReference type="SUPFAM" id="SSF160240">
    <property type="entry name" value="Cation efflux protein cytoplasmic domain-like"/>
    <property type="match status" value="1"/>
</dbReference>
<comment type="subunit">
    <text evidence="13">Homodimer. The subunits are held together in a parallel orientation through zinc binding at the interface of the cytoplasmic domains.</text>
</comment>
<evidence type="ECO:0000256" key="8">
    <source>
        <dbReference type="ARBA" id="ARBA00022989"/>
    </source>
</evidence>
<keyword evidence="9 15" id="KW-0472">Membrane</keyword>
<dbReference type="Gene3D" id="3.30.70.1350">
    <property type="entry name" value="Cation efflux protein, cytoplasmic domain"/>
    <property type="match status" value="1"/>
</dbReference>
<dbReference type="PANTHER" id="PTHR43840:SF41">
    <property type="entry name" value="CATION-EFFLUX PUMP FIEF"/>
    <property type="match status" value="1"/>
</dbReference>
<keyword evidence="5" id="KW-0408">Iron</keyword>
<evidence type="ECO:0000256" key="14">
    <source>
        <dbReference type="ARBA" id="ARBA00072262"/>
    </source>
</evidence>
<evidence type="ECO:0000256" key="9">
    <source>
        <dbReference type="ARBA" id="ARBA00023136"/>
    </source>
</evidence>
<protein>
    <recommendedName>
        <fullName evidence="14">Cation-efflux pump FieF</fullName>
    </recommendedName>
</protein>
<keyword evidence="4" id="KW-1003">Cell membrane</keyword>
<dbReference type="InterPro" id="IPR050291">
    <property type="entry name" value="CDF_Transporter"/>
</dbReference>
<dbReference type="NCBIfam" id="TIGR01297">
    <property type="entry name" value="CDF"/>
    <property type="match status" value="1"/>
</dbReference>
<evidence type="ECO:0000256" key="10">
    <source>
        <dbReference type="ARBA" id="ARBA00035584"/>
    </source>
</evidence>
<evidence type="ECO:0000313" key="18">
    <source>
        <dbReference type="EMBL" id="SUB58372.1"/>
    </source>
</evidence>
<evidence type="ECO:0000256" key="2">
    <source>
        <dbReference type="ARBA" id="ARBA00010212"/>
    </source>
</evidence>
<feature type="transmembrane region" description="Helical" evidence="15">
    <location>
        <begin position="93"/>
        <end position="114"/>
    </location>
</feature>
<dbReference type="EMBL" id="UGTA01000001">
    <property type="protein sequence ID" value="SUB58372.1"/>
    <property type="molecule type" value="Genomic_DNA"/>
</dbReference>
<dbReference type="GO" id="GO:0015086">
    <property type="term" value="F:cadmium ion transmembrane transporter activity"/>
    <property type="evidence" value="ECO:0007669"/>
    <property type="project" value="TreeGrafter"/>
</dbReference>
<keyword evidence="7" id="KW-0864">Zinc transport</keyword>
<proteinExistence type="inferred from homology"/>
<dbReference type="InterPro" id="IPR027470">
    <property type="entry name" value="Cation_efflux_CTD"/>
</dbReference>
<evidence type="ECO:0000256" key="1">
    <source>
        <dbReference type="ARBA" id="ARBA00004651"/>
    </source>
</evidence>
<dbReference type="AlphaFoldDB" id="A0A379C7M2"/>
<dbReference type="OrthoDB" id="9806522at2"/>